<gene>
    <name evidence="2" type="ORF">HELGO_WM21837</name>
</gene>
<proteinExistence type="predicted"/>
<feature type="region of interest" description="Disordered" evidence="1">
    <location>
        <begin position="221"/>
        <end position="245"/>
    </location>
</feature>
<feature type="non-terminal residue" evidence="2">
    <location>
        <position position="1"/>
    </location>
</feature>
<dbReference type="AlphaFoldDB" id="A0A6S6TC45"/>
<evidence type="ECO:0000313" key="2">
    <source>
        <dbReference type="EMBL" id="CAA6812911.1"/>
    </source>
</evidence>
<sequence length="592" mass="67822">NDKSTGDFVALDKDTGGEKWRKKINISEPDEFDYTEQLTHIGVNGEKATVITDHSNNSFDIVNNDGSIIKTNIPYDPTSFSGEKRDDLSRSVIGVHSQNFYYDLNKLEEVTKEDYEKHLEKVQEENNPTPLNPKQEYSLVEGVKGYKECNTNLLEQSDINFKEALYLKRSQEVQNHTIWSMSHNQEVRIQTDGNGLKTYFNEAGEEIPEPAEFQENYNSQQIDSSEGTQGPKGESGAEGIVGNDKSEPLFYSMEDKENLKKSVSLNATEEDLLNKKGTRLEKEEAFVQKTTGLNLPVHQGEMSVLLKGNNDMPTIMLNKKFNSKSILLHEAGHWANRDHQRISDLDKINIKNLDDNLKDPEKFFFTEKRFFKKEREFLADDYARSQAYPFDNKVVSEFREKSPEGFSAQMDLHASKIPHASFKARLMRTNGYTNYQPLNNNEQEIVNFSDKVFDATKEQKNIEDLNMERGGISVITSSGDRIRLDKSDGSSIDQSYLQEIRSLWSQTPEDFSLSYNKKYGQELAWQESGSNDTYYDSDDAKLYRVNGEKESIIDIKKPLVKKVTGSDISDYRDEITNVDNNVSSFFKNLFQK</sequence>
<evidence type="ECO:0000256" key="1">
    <source>
        <dbReference type="SAM" id="MobiDB-lite"/>
    </source>
</evidence>
<protein>
    <submittedName>
        <fullName evidence="2">Uncharacterized protein</fullName>
    </submittedName>
</protein>
<accession>A0A6S6TC45</accession>
<reference evidence="2" key="1">
    <citation type="submission" date="2020-01" db="EMBL/GenBank/DDBJ databases">
        <authorList>
            <person name="Meier V. D."/>
            <person name="Meier V D."/>
        </authorList>
    </citation>
    <scope>NUCLEOTIDE SEQUENCE</scope>
    <source>
        <strain evidence="2">HLG_WM_MAG_12</strain>
    </source>
</reference>
<name>A0A6S6TC45_9BACT</name>
<organism evidence="2">
    <name type="scientific">uncultured Campylobacterales bacterium</name>
    <dbReference type="NCBI Taxonomy" id="352960"/>
    <lineage>
        <taxon>Bacteria</taxon>
        <taxon>Pseudomonadati</taxon>
        <taxon>Campylobacterota</taxon>
        <taxon>Epsilonproteobacteria</taxon>
        <taxon>Campylobacterales</taxon>
        <taxon>environmental samples</taxon>
    </lineage>
</organism>
<dbReference type="EMBL" id="CACVAW010000052">
    <property type="protein sequence ID" value="CAA6812911.1"/>
    <property type="molecule type" value="Genomic_DNA"/>
</dbReference>